<keyword evidence="1" id="KW-0472">Membrane</keyword>
<accession>A0A917A7V4</accession>
<keyword evidence="4" id="KW-1185">Reference proteome</keyword>
<feature type="transmembrane region" description="Helical" evidence="1">
    <location>
        <begin position="7"/>
        <end position="27"/>
    </location>
</feature>
<name>A0A917A7V4_9STRE</name>
<evidence type="ECO:0000313" key="4">
    <source>
        <dbReference type="Proteomes" id="UP000660801"/>
    </source>
</evidence>
<dbReference type="Proteomes" id="UP000660801">
    <property type="component" value="Unassembled WGS sequence"/>
</dbReference>
<gene>
    <name evidence="3" type="ORF">GCM10011510_11460</name>
</gene>
<dbReference type="InterPro" id="IPR005151">
    <property type="entry name" value="Tail-specific_protease"/>
</dbReference>
<reference evidence="3" key="2">
    <citation type="submission" date="2020-09" db="EMBL/GenBank/DDBJ databases">
        <authorList>
            <person name="Sun Q."/>
            <person name="Zhou Y."/>
        </authorList>
    </citation>
    <scope>NUCLEOTIDE SEQUENCE</scope>
    <source>
        <strain evidence="3">CGMCC 1.15533</strain>
    </source>
</reference>
<dbReference type="GO" id="GO:0030288">
    <property type="term" value="C:outer membrane-bounded periplasmic space"/>
    <property type="evidence" value="ECO:0007669"/>
    <property type="project" value="TreeGrafter"/>
</dbReference>
<dbReference type="RefSeq" id="WP_068993708.1">
    <property type="nucleotide sequence ID" value="NZ_BMJN01000017.1"/>
</dbReference>
<dbReference type="GO" id="GO:0006508">
    <property type="term" value="P:proteolysis"/>
    <property type="evidence" value="ECO:0007669"/>
    <property type="project" value="InterPro"/>
</dbReference>
<dbReference type="Gene3D" id="3.90.226.10">
    <property type="entry name" value="2-enoyl-CoA Hydratase, Chain A, domain 1"/>
    <property type="match status" value="1"/>
</dbReference>
<dbReference type="GO" id="GO:0008236">
    <property type="term" value="F:serine-type peptidase activity"/>
    <property type="evidence" value="ECO:0007669"/>
    <property type="project" value="InterPro"/>
</dbReference>
<proteinExistence type="predicted"/>
<dbReference type="AlphaFoldDB" id="A0A917A7V4"/>
<dbReference type="SUPFAM" id="SSF52096">
    <property type="entry name" value="ClpP/crotonase"/>
    <property type="match status" value="1"/>
</dbReference>
<dbReference type="CDD" id="cd06567">
    <property type="entry name" value="Peptidase_S41"/>
    <property type="match status" value="1"/>
</dbReference>
<dbReference type="SMART" id="SM00245">
    <property type="entry name" value="TSPc"/>
    <property type="match status" value="1"/>
</dbReference>
<dbReference type="GO" id="GO:0004175">
    <property type="term" value="F:endopeptidase activity"/>
    <property type="evidence" value="ECO:0007669"/>
    <property type="project" value="TreeGrafter"/>
</dbReference>
<evidence type="ECO:0000313" key="3">
    <source>
        <dbReference type="EMBL" id="GGE31854.1"/>
    </source>
</evidence>
<dbReference type="InterPro" id="IPR029045">
    <property type="entry name" value="ClpP/crotonase-like_dom_sf"/>
</dbReference>
<dbReference type="EMBL" id="BMJN01000017">
    <property type="protein sequence ID" value="GGE31854.1"/>
    <property type="molecule type" value="Genomic_DNA"/>
</dbReference>
<organism evidence="3 4">
    <name type="scientific">Streptococcus himalayensis</name>
    <dbReference type="NCBI Taxonomy" id="1888195"/>
    <lineage>
        <taxon>Bacteria</taxon>
        <taxon>Bacillati</taxon>
        <taxon>Bacillota</taxon>
        <taxon>Bacilli</taxon>
        <taxon>Lactobacillales</taxon>
        <taxon>Streptococcaceae</taxon>
        <taxon>Streptococcus</taxon>
    </lineage>
</organism>
<keyword evidence="1" id="KW-0812">Transmembrane</keyword>
<reference evidence="3" key="1">
    <citation type="journal article" date="2014" name="Int. J. Syst. Evol. Microbiol.">
        <title>Complete genome sequence of Corynebacterium casei LMG S-19264T (=DSM 44701T), isolated from a smear-ripened cheese.</title>
        <authorList>
            <consortium name="US DOE Joint Genome Institute (JGI-PGF)"/>
            <person name="Walter F."/>
            <person name="Albersmeier A."/>
            <person name="Kalinowski J."/>
            <person name="Ruckert C."/>
        </authorList>
    </citation>
    <scope>NUCLEOTIDE SEQUENCE</scope>
    <source>
        <strain evidence="3">CGMCC 1.15533</strain>
    </source>
</reference>
<feature type="domain" description="Tail specific protease" evidence="2">
    <location>
        <begin position="80"/>
        <end position="294"/>
    </location>
</feature>
<dbReference type="GO" id="GO:0007165">
    <property type="term" value="P:signal transduction"/>
    <property type="evidence" value="ECO:0007669"/>
    <property type="project" value="TreeGrafter"/>
</dbReference>
<evidence type="ECO:0000259" key="2">
    <source>
        <dbReference type="SMART" id="SM00245"/>
    </source>
</evidence>
<comment type="caution">
    <text evidence="3">The sequence shown here is derived from an EMBL/GenBank/DDBJ whole genome shotgun (WGS) entry which is preliminary data.</text>
</comment>
<dbReference type="Pfam" id="PF03572">
    <property type="entry name" value="Peptidase_S41"/>
    <property type="match status" value="1"/>
</dbReference>
<keyword evidence="1" id="KW-1133">Transmembrane helix</keyword>
<sequence>MKKGCVGCLTVVAMVCLALIGLFFYLAPRYGVTIVRPSPVQYAESALYRMHFGLYADEEFHKAEETVRGQWSQMKRYEDTYPLLKDLAQKAGGKHSHFYTPEEVKVLRKRKSELPEVRREGEFLLLTLPSFSGNEKQAAAYIDKIAGVIAQDVKGIIVDVRHNSGGRLDAMAAGFDVWLRDKTLFEIVYSEQQSSKVSLENLREIKGTTKNRKEVPIAILMSAETASSAEILILALQQLPQVRTFGQATAGYTTSNMSYPMYDGAELVLSTGRIKDSTGRIYENHPLEPDVETQSPLEDAKQWLQEVAGN</sequence>
<dbReference type="PANTHER" id="PTHR32060:SF30">
    <property type="entry name" value="CARBOXY-TERMINAL PROCESSING PROTEASE CTPA"/>
    <property type="match status" value="1"/>
</dbReference>
<protein>
    <submittedName>
        <fullName evidence="3">Peptidase S41</fullName>
    </submittedName>
</protein>
<evidence type="ECO:0000256" key="1">
    <source>
        <dbReference type="SAM" id="Phobius"/>
    </source>
</evidence>
<dbReference type="PANTHER" id="PTHR32060">
    <property type="entry name" value="TAIL-SPECIFIC PROTEASE"/>
    <property type="match status" value="1"/>
</dbReference>